<dbReference type="Pfam" id="PF23071">
    <property type="entry name" value="DUF7044"/>
    <property type="match status" value="2"/>
</dbReference>
<keyword evidence="1" id="KW-0472">Membrane</keyword>
<dbReference type="InterPro" id="IPR055471">
    <property type="entry name" value="DUF7043"/>
</dbReference>
<proteinExistence type="predicted"/>
<evidence type="ECO:0000256" key="1">
    <source>
        <dbReference type="SAM" id="Phobius"/>
    </source>
</evidence>
<feature type="transmembrane region" description="Helical" evidence="1">
    <location>
        <begin position="1376"/>
        <end position="1403"/>
    </location>
</feature>
<dbReference type="GO" id="GO:0042060">
    <property type="term" value="P:wound healing"/>
    <property type="evidence" value="ECO:0007669"/>
    <property type="project" value="TreeGrafter"/>
</dbReference>
<dbReference type="Pfam" id="PF23070">
    <property type="entry name" value="DUF7043"/>
    <property type="match status" value="1"/>
</dbReference>
<dbReference type="InterPro" id="IPR055470">
    <property type="entry name" value="DUF7042"/>
</dbReference>
<dbReference type="PANTHER" id="PTHR22255:SF1">
    <property type="entry name" value="LD32918P"/>
    <property type="match status" value="1"/>
</dbReference>
<dbReference type="PROSITE" id="PS50181">
    <property type="entry name" value="FBOX"/>
    <property type="match status" value="1"/>
</dbReference>
<dbReference type="PANTHER" id="PTHR22255">
    <property type="entry name" value="LP06548P"/>
    <property type="match status" value="1"/>
</dbReference>
<protein>
    <recommendedName>
        <fullName evidence="2">F-box domain-containing protein</fullName>
    </recommendedName>
</protein>
<feature type="domain" description="F-box" evidence="2">
    <location>
        <begin position="8"/>
        <end position="55"/>
    </location>
</feature>
<evidence type="ECO:0000259" key="2">
    <source>
        <dbReference type="PROSITE" id="PS50181"/>
    </source>
</evidence>
<dbReference type="EMBL" id="CAJOBH010000542">
    <property type="protein sequence ID" value="CAF3800123.1"/>
    <property type="molecule type" value="Genomic_DNA"/>
</dbReference>
<gene>
    <name evidence="3" type="ORF">BYL167_LOCUS2947</name>
</gene>
<reference evidence="3" key="1">
    <citation type="submission" date="2021-02" db="EMBL/GenBank/DDBJ databases">
        <authorList>
            <person name="Nowell W R."/>
        </authorList>
    </citation>
    <scope>NUCLEOTIDE SEQUENCE</scope>
</reference>
<sequence>MNTSPNKDINIFDLPNEILVTIFNKLNMIDALYSLVDVNERFNRLVFDRRYIHNLDLTVKSSSNRMSSINNQMLDKVCEKILPRIYHQVNKLTVEPYSIERLLFTTGYPQLDSLSLINFQKETFYKYLTGNTMLRFLLMDQIKHLVVEIKDETTTATGLSYKNTLDILSLILFSSKRLTHLIFSEWSSEEPLAISIFNHPTASCVSSTLTRLEIYIDTFDDCLYLLDGRFECLTTLIVNILKISISKSNIDNTKKLTKLKHFSLISICYTIFYEKQIIPLLHRMTNLEELTLLLSILRVDSNYVDGVHLYDEILIHMPRLNKFTFSIVSQTVNKNIKIDLPSNDNIQSSFIERGYNQVGSYADFNSTTNVGRCGIFNKVRCLFMNDTSSFEHELFALVSQAFPYLEKLYVYNFQAQKNKQHSSTLIVFSHLVKLILSAVHVDYAEQFLFEKNTRLPRLLELTIEYETLAIVTNNFTNDAARLNCVNLQNIHIEGSFVRPESFHHYFPLLIGGCTFDRPLLGEFYSYENGLETHTSLKENGVVDRRSYRRESGAGATRKDGGDLLVTQDLGHCYQLTVRQNYYELIYRDEDKSCFQCYQMFNRTKNVIQIRKSSCGETTSLSTNQMNFDDLCRTIDEKSEFITLFFTQLKFAKSLFAECSSLSSPTDGPEKVIITPIIPEEVKDSRSMMVTYDRDDPYNNFKCWVYERIDYDKIHLSRSAGSFCGYNQTSQSYEAHDGADLAITLAEAERIHDDCPIRYDDGLKSQIGCTFDRPIMGEYYSYENGLESHTSFKENGDIDRLFYRRESGRGATANIITVLDNHALGECFRLIWRENPFDHISKNHFELIYRDKEKSCYQCYQLHNRTRNILQFRKSECNEITSISTNQMNFQDLCSSINQEADFDTLFSKTYSAEECRATIYGTYHFTYEFREGGIGICDNPISRLVSCPDPGTPFEAVNERFWMTYGYCRDLVSSIDAQPLYQCLGYWINEKGDVFTAIANERVGSERWYDKFRCMLTRQDQPQWFAKSLFAECARLYSPTDGPEKVIITPIIPEVPTPTCFFPDNFTGEWVNTANVNARTIINATHIHEISQVNNRGWLRETYYVCQQISRQQFLVKTVTKGECFSYYICFDFKDRHHNILRYRKSKSFMSNVYDDLSKRDPLYEVCSWISFGNDANWKYQVFVLDPPAPIECPFTGMWMFKQVGQPNSLIQTRIRGGITPRPRDHGWYITCDPKYMVSQWTICGDQTKTMLADREYCRQLDPYGTPIGVYEQPDYIYQCAGYWREDSRSYLITYDRDDPYINFKCWVYERIDYDKIYLSRSAGSFCGFNQTSQSYEAQDGADLKIELEEAERIHDDCPIRYDDGRNPWQVVDEFLFYYASARIIMPSFFTYFFLILSILNFFN</sequence>
<dbReference type="InterPro" id="IPR001810">
    <property type="entry name" value="F-box_dom"/>
</dbReference>
<comment type="caution">
    <text evidence="3">The sequence shown here is derived from an EMBL/GenBank/DDBJ whole genome shotgun (WGS) entry which is preliminary data.</text>
</comment>
<evidence type="ECO:0000313" key="4">
    <source>
        <dbReference type="Proteomes" id="UP000681967"/>
    </source>
</evidence>
<evidence type="ECO:0000313" key="3">
    <source>
        <dbReference type="EMBL" id="CAF3800123.1"/>
    </source>
</evidence>
<name>A0A8S2J8U6_9BILA</name>
<dbReference type="Proteomes" id="UP000681967">
    <property type="component" value="Unassembled WGS sequence"/>
</dbReference>
<dbReference type="InterPro" id="IPR055472">
    <property type="entry name" value="DUF7044"/>
</dbReference>
<organism evidence="3 4">
    <name type="scientific">Rotaria magnacalcarata</name>
    <dbReference type="NCBI Taxonomy" id="392030"/>
    <lineage>
        <taxon>Eukaryota</taxon>
        <taxon>Metazoa</taxon>
        <taxon>Spiralia</taxon>
        <taxon>Gnathifera</taxon>
        <taxon>Rotifera</taxon>
        <taxon>Eurotatoria</taxon>
        <taxon>Bdelloidea</taxon>
        <taxon>Philodinida</taxon>
        <taxon>Philodinidae</taxon>
        <taxon>Rotaria</taxon>
    </lineage>
</organism>
<keyword evidence="1" id="KW-1133">Transmembrane helix</keyword>
<accession>A0A8S2J8U6</accession>
<keyword evidence="1" id="KW-0812">Transmembrane</keyword>
<dbReference type="Pfam" id="PF23069">
    <property type="entry name" value="DUF7042"/>
    <property type="match status" value="2"/>
</dbReference>